<dbReference type="InterPro" id="IPR001207">
    <property type="entry name" value="Transposase_mutator"/>
</dbReference>
<dbReference type="NCBIfam" id="NF033543">
    <property type="entry name" value="transpos_IS256"/>
    <property type="match status" value="1"/>
</dbReference>
<evidence type="ECO:0000256" key="4">
    <source>
        <dbReference type="ARBA" id="ARBA00023125"/>
    </source>
</evidence>
<evidence type="ECO:0000256" key="1">
    <source>
        <dbReference type="ARBA" id="ARBA00002190"/>
    </source>
</evidence>
<evidence type="ECO:0000256" key="5">
    <source>
        <dbReference type="ARBA" id="ARBA00023172"/>
    </source>
</evidence>
<keyword evidence="5 6" id="KW-0233">DNA recombination</keyword>
<keyword evidence="4 6" id="KW-0238">DNA-binding</keyword>
<sequence>MALDQSALLALLSELKLTNVTDRIRMVTETLYQELINAEATAHIGAAPFERSDDRTNQRNGTRPRVLTTTAGDLHLKIPKLRQGSFFPALLERRRRVDQALFAVIMEAYLHGVSTRKVDDLVKALGADTGISKSEVSRICADLDGEVATFRGRDLGVTGYPYVFLDATYCKARVNHRVISQAMVVAIGVAADGRREVLGFDVGDSENEIFWTEFLRSLKSRGLDGVKLVISDAHSGLKKAISTVFQGAAWQRCRVHFMRNVLSIVPRASQDMVAAVIRTIFAQPDATHVQAQFDEVTRMLERSHPKVAKMLHDARADILAFCGFPPKHWRQVWSTNPLERLNKEIKRRTDVVGVFPNPAALLRLAGAVLVEQHDEWEAGSRRYLSEDSMRQLTAFNAALTLPDASALTGVIPVPELIAA</sequence>
<dbReference type="RefSeq" id="WP_092453277.1">
    <property type="nucleotide sequence ID" value="NZ_BKAC01000054.1"/>
</dbReference>
<evidence type="ECO:0000313" key="8">
    <source>
        <dbReference type="EMBL" id="TFB82371.1"/>
    </source>
</evidence>
<dbReference type="GO" id="GO:0004803">
    <property type="term" value="F:transposase activity"/>
    <property type="evidence" value="ECO:0007669"/>
    <property type="project" value="UniProtKB-UniRule"/>
</dbReference>
<evidence type="ECO:0000256" key="3">
    <source>
        <dbReference type="ARBA" id="ARBA00022578"/>
    </source>
</evidence>
<evidence type="ECO:0000313" key="9">
    <source>
        <dbReference type="Proteomes" id="UP000199681"/>
    </source>
</evidence>
<comment type="caution">
    <text evidence="8">The sequence shown here is derived from an EMBL/GenBank/DDBJ whole genome shotgun (WGS) entry which is preliminary data.</text>
</comment>
<dbReference type="Proteomes" id="UP000199681">
    <property type="component" value="Unassembled WGS sequence"/>
</dbReference>
<dbReference type="PANTHER" id="PTHR33217:SF7">
    <property type="entry name" value="TRANSPOSASE FOR INSERTION SEQUENCE ELEMENT IS1081"/>
    <property type="match status" value="1"/>
</dbReference>
<evidence type="ECO:0000313" key="7">
    <source>
        <dbReference type="EMBL" id="SFI01836.1"/>
    </source>
</evidence>
<keyword evidence="9" id="KW-1185">Reference proteome</keyword>
<accession>A0A1I3ES95</accession>
<evidence type="ECO:0000256" key="2">
    <source>
        <dbReference type="ARBA" id="ARBA00010961"/>
    </source>
</evidence>
<keyword evidence="3 6" id="KW-0815">Transposition</keyword>
<name>A0A1I3ES95_9MICO</name>
<protein>
    <recommendedName>
        <fullName evidence="6">Mutator family transposase</fullName>
    </recommendedName>
</protein>
<dbReference type="EMBL" id="SOFE01000026">
    <property type="protein sequence ID" value="TFB82371.1"/>
    <property type="molecule type" value="Genomic_DNA"/>
</dbReference>
<dbReference type="PANTHER" id="PTHR33217">
    <property type="entry name" value="TRANSPOSASE FOR INSERTION SEQUENCE ELEMENT IS1081"/>
    <property type="match status" value="1"/>
</dbReference>
<proteinExistence type="inferred from homology"/>
<dbReference type="AlphaFoldDB" id="A0A1I3ES95"/>
<comment type="function">
    <text evidence="1 6">Required for the transposition of the insertion element.</text>
</comment>
<reference evidence="8 10" key="2">
    <citation type="submission" date="2019-03" db="EMBL/GenBank/DDBJ databases">
        <title>Genomics of glacier-inhabiting Cryobacterium strains.</title>
        <authorList>
            <person name="Liu Q."/>
            <person name="Xin Y.-H."/>
        </authorList>
    </citation>
    <scope>NUCLEOTIDE SEQUENCE [LARGE SCALE GENOMIC DNA]</scope>
    <source>
        <strain evidence="8 10">Hh34</strain>
    </source>
</reference>
<dbReference type="Proteomes" id="UP000297963">
    <property type="component" value="Unassembled WGS sequence"/>
</dbReference>
<keyword evidence="6" id="KW-0814">Transposable element</keyword>
<dbReference type="GO" id="GO:0006313">
    <property type="term" value="P:DNA transposition"/>
    <property type="evidence" value="ECO:0007669"/>
    <property type="project" value="UniProtKB-UniRule"/>
</dbReference>
<dbReference type="GO" id="GO:0003677">
    <property type="term" value="F:DNA binding"/>
    <property type="evidence" value="ECO:0007669"/>
    <property type="project" value="UniProtKB-UniRule"/>
</dbReference>
<comment type="similarity">
    <text evidence="2 6">Belongs to the transposase mutator family.</text>
</comment>
<organism evidence="8 10">
    <name type="scientific">Cryobacterium levicorallinum</name>
    <dbReference type="NCBI Taxonomy" id="995038"/>
    <lineage>
        <taxon>Bacteria</taxon>
        <taxon>Bacillati</taxon>
        <taxon>Actinomycetota</taxon>
        <taxon>Actinomycetes</taxon>
        <taxon>Micrococcales</taxon>
        <taxon>Microbacteriaceae</taxon>
        <taxon>Cryobacterium</taxon>
    </lineage>
</organism>
<reference evidence="7 9" key="1">
    <citation type="submission" date="2016-10" db="EMBL/GenBank/DDBJ databases">
        <authorList>
            <person name="Varghese N."/>
            <person name="Submissions S."/>
        </authorList>
    </citation>
    <scope>NUCLEOTIDE SEQUENCE [LARGE SCALE GENOMIC DNA]</scope>
    <source>
        <strain evidence="7 9">GMCC 1.11211</strain>
    </source>
</reference>
<evidence type="ECO:0000256" key="6">
    <source>
        <dbReference type="RuleBase" id="RU365089"/>
    </source>
</evidence>
<gene>
    <name evidence="8" type="ORF">E3O11_15255</name>
    <name evidence="7" type="ORF">SAMN05216274_1381</name>
</gene>
<dbReference type="Pfam" id="PF00872">
    <property type="entry name" value="Transposase_mut"/>
    <property type="match status" value="1"/>
</dbReference>
<dbReference type="EMBL" id="FOPW01000038">
    <property type="protein sequence ID" value="SFI01836.1"/>
    <property type="molecule type" value="Genomic_DNA"/>
</dbReference>
<evidence type="ECO:0000313" key="10">
    <source>
        <dbReference type="Proteomes" id="UP000297963"/>
    </source>
</evidence>